<protein>
    <submittedName>
        <fullName evidence="2">Uncharacterized protein</fullName>
    </submittedName>
</protein>
<reference evidence="2 3" key="1">
    <citation type="submission" date="2006-12" db="EMBL/GenBank/DDBJ databases">
        <title>Complete sequence of plasmid pVEIS01 of Verminephrobacter eiseniae EF01-2.</title>
        <authorList>
            <consortium name="US DOE Joint Genome Institute"/>
            <person name="Copeland A."/>
            <person name="Lucas S."/>
            <person name="Lapidus A."/>
            <person name="Barry K."/>
            <person name="Detter J.C."/>
            <person name="Glavina del Rio T."/>
            <person name="Dalin E."/>
            <person name="Tice H."/>
            <person name="Pitluck S."/>
            <person name="Chertkov O."/>
            <person name="Brettin T."/>
            <person name="Bruce D."/>
            <person name="Han C."/>
            <person name="Tapia R."/>
            <person name="Gilna P."/>
            <person name="Schmutz J."/>
            <person name="Larimer F."/>
            <person name="Land M."/>
            <person name="Hauser L."/>
            <person name="Kyrpides N."/>
            <person name="Kim E."/>
            <person name="Stahl D."/>
            <person name="Richardson P."/>
        </authorList>
    </citation>
    <scope>NUCLEOTIDE SEQUENCE [LARGE SCALE GENOMIC DNA]</scope>
    <source>
        <strain evidence="3">EF01-2</strain>
        <plasmid evidence="3">Plasmid pVEIS01</plasmid>
    </source>
</reference>
<geneLocation type="plasmid" evidence="2 3">
    <name>pVEIS01</name>
</geneLocation>
<dbReference type="OrthoDB" id="9883038at2"/>
<accession>A1WSY2</accession>
<evidence type="ECO:0000313" key="2">
    <source>
        <dbReference type="EMBL" id="ABM60739.1"/>
    </source>
</evidence>
<dbReference type="KEGG" id="vei:Veis_5053"/>
<sequence length="117" mass="13190">MKPPQSLAGYIRQHLKELEERLEVGVRQEVIVAELEAHGYKTTLKGFRNFLYRARIRAAQKTVAASAKPASQKEQKYAPSVAQKPDQKKQEIPPNPLTKKAGFEFKGTNSVDENDLI</sequence>
<gene>
    <name evidence="2" type="ordered locus">Veis_5053</name>
</gene>
<dbReference type="RefSeq" id="WP_011799436.1">
    <property type="nucleotide sequence ID" value="NC_008771.1"/>
</dbReference>
<dbReference type="AlphaFoldDB" id="A1WSY2"/>
<proteinExistence type="predicted"/>
<keyword evidence="3" id="KW-1185">Reference proteome</keyword>
<keyword evidence="2" id="KW-0614">Plasmid</keyword>
<organism evidence="2 3">
    <name type="scientific">Verminephrobacter eiseniae (strain EF01-2)</name>
    <dbReference type="NCBI Taxonomy" id="391735"/>
    <lineage>
        <taxon>Bacteria</taxon>
        <taxon>Pseudomonadati</taxon>
        <taxon>Pseudomonadota</taxon>
        <taxon>Betaproteobacteria</taxon>
        <taxon>Burkholderiales</taxon>
        <taxon>Comamonadaceae</taxon>
        <taxon>Verminephrobacter</taxon>
    </lineage>
</organism>
<dbReference type="EMBL" id="CP000543">
    <property type="protein sequence ID" value="ABM60739.1"/>
    <property type="molecule type" value="Genomic_DNA"/>
</dbReference>
<evidence type="ECO:0000313" key="3">
    <source>
        <dbReference type="Proteomes" id="UP000000374"/>
    </source>
</evidence>
<evidence type="ECO:0000256" key="1">
    <source>
        <dbReference type="SAM" id="MobiDB-lite"/>
    </source>
</evidence>
<dbReference type="HOGENOM" id="CLU_168356_0_0_4"/>
<feature type="region of interest" description="Disordered" evidence="1">
    <location>
        <begin position="63"/>
        <end position="117"/>
    </location>
</feature>
<name>A1WSY2_VEREI</name>
<dbReference type="Proteomes" id="UP000000374">
    <property type="component" value="Plasmid pVEIS01"/>
</dbReference>
<dbReference type="GeneID" id="76463307"/>